<name>X1BAA8_9ZZZZ</name>
<proteinExistence type="predicted"/>
<feature type="domain" description="Glycosyl transferase family 25" evidence="1">
    <location>
        <begin position="2"/>
        <end position="162"/>
    </location>
</feature>
<dbReference type="EMBL" id="BART01013782">
    <property type="protein sequence ID" value="GAG81048.1"/>
    <property type="molecule type" value="Genomic_DNA"/>
</dbReference>
<comment type="caution">
    <text evidence="2">The sequence shown here is derived from an EMBL/GenBank/DDBJ whole genome shotgun (WGS) entry which is preliminary data.</text>
</comment>
<dbReference type="InterPro" id="IPR002654">
    <property type="entry name" value="Glyco_trans_25"/>
</dbReference>
<evidence type="ECO:0000313" key="2">
    <source>
        <dbReference type="EMBL" id="GAG81048.1"/>
    </source>
</evidence>
<gene>
    <name evidence="2" type="ORF">S01H4_27958</name>
</gene>
<protein>
    <recommendedName>
        <fullName evidence="1">Glycosyl transferase family 25 domain-containing protein</fullName>
    </recommendedName>
</protein>
<accession>X1BAA8</accession>
<evidence type="ECO:0000259" key="1">
    <source>
        <dbReference type="Pfam" id="PF01755"/>
    </source>
</evidence>
<sequence>MKYFCILLKSDKKRVDHVISHVVKKIPQVEIFPAIEAKTNELEYYLGQKSINESFLKFCKRGQLACLLSHLEIWKKMVRQDIEQAIIFEDDVKIPESFNINIPEDADFVYLYIHPKSKKNHGKETIKGYKTYGTVAYYINKNLALEFITFFEKITTTVDDSISWYLDNYNKKYYCIDIVDT</sequence>
<reference evidence="2" key="1">
    <citation type="journal article" date="2014" name="Front. Microbiol.">
        <title>High frequency of phylogenetically diverse reductive dehalogenase-homologous genes in deep subseafloor sedimentary metagenomes.</title>
        <authorList>
            <person name="Kawai M."/>
            <person name="Futagami T."/>
            <person name="Toyoda A."/>
            <person name="Takaki Y."/>
            <person name="Nishi S."/>
            <person name="Hori S."/>
            <person name="Arai W."/>
            <person name="Tsubouchi T."/>
            <person name="Morono Y."/>
            <person name="Uchiyama I."/>
            <person name="Ito T."/>
            <person name="Fujiyama A."/>
            <person name="Inagaki F."/>
            <person name="Takami H."/>
        </authorList>
    </citation>
    <scope>NUCLEOTIDE SEQUENCE</scope>
    <source>
        <strain evidence="2">Expedition CK06-06</strain>
    </source>
</reference>
<feature type="non-terminal residue" evidence="2">
    <location>
        <position position="181"/>
    </location>
</feature>
<dbReference type="AlphaFoldDB" id="X1BAA8"/>
<dbReference type="Pfam" id="PF01755">
    <property type="entry name" value="Glyco_transf_25"/>
    <property type="match status" value="1"/>
</dbReference>
<organism evidence="2">
    <name type="scientific">marine sediment metagenome</name>
    <dbReference type="NCBI Taxonomy" id="412755"/>
    <lineage>
        <taxon>unclassified sequences</taxon>
        <taxon>metagenomes</taxon>
        <taxon>ecological metagenomes</taxon>
    </lineage>
</organism>
<dbReference type="CDD" id="cd06532">
    <property type="entry name" value="Glyco_transf_25"/>
    <property type="match status" value="1"/>
</dbReference>